<protein>
    <submittedName>
        <fullName evidence="2">UBX domain-containing protein</fullName>
    </submittedName>
</protein>
<dbReference type="Proteomes" id="UP000035680">
    <property type="component" value="Unassembled WGS sequence"/>
</dbReference>
<keyword evidence="1" id="KW-1185">Reference proteome</keyword>
<accession>A0A0K0F2P2</accession>
<reference evidence="2" key="2">
    <citation type="submission" date="2015-08" db="UniProtKB">
        <authorList>
            <consortium name="WormBaseParasite"/>
        </authorList>
    </citation>
    <scope>IDENTIFICATION</scope>
</reference>
<name>A0A0K0F2P2_STRVS</name>
<sequence length="168" mass="19624">MRNKTWTVDKLLTNKESNQQSSLCLGDKNTVYGSKFIETSTKEMNKEKEEQLTTYESISCIEKFDTQSRNHEDVSISRLSIKISCKIDDNNDLYRIKTSRPMNVYLTDSIKQNFNKLGEESKILTRKSNPLHIFSSQLRGVVDFKKSVELFRIVEIPTSVHNRKIPRW</sequence>
<dbReference type="WBParaSite" id="SVE_0307200.1">
    <property type="protein sequence ID" value="SVE_0307200.1"/>
    <property type="gene ID" value="SVE_0307200"/>
</dbReference>
<dbReference type="AlphaFoldDB" id="A0A0K0F2P2"/>
<proteinExistence type="predicted"/>
<evidence type="ECO:0000313" key="2">
    <source>
        <dbReference type="WBParaSite" id="SVE_0307200.1"/>
    </source>
</evidence>
<organism evidence="1 2">
    <name type="scientific">Strongyloides venezuelensis</name>
    <name type="common">Threadworm</name>
    <dbReference type="NCBI Taxonomy" id="75913"/>
    <lineage>
        <taxon>Eukaryota</taxon>
        <taxon>Metazoa</taxon>
        <taxon>Ecdysozoa</taxon>
        <taxon>Nematoda</taxon>
        <taxon>Chromadorea</taxon>
        <taxon>Rhabditida</taxon>
        <taxon>Tylenchina</taxon>
        <taxon>Panagrolaimomorpha</taxon>
        <taxon>Strongyloidoidea</taxon>
        <taxon>Strongyloididae</taxon>
        <taxon>Strongyloides</taxon>
    </lineage>
</organism>
<reference evidence="1" key="1">
    <citation type="submission" date="2014-07" db="EMBL/GenBank/DDBJ databases">
        <authorList>
            <person name="Martin A.A"/>
            <person name="De Silva N."/>
        </authorList>
    </citation>
    <scope>NUCLEOTIDE SEQUENCE</scope>
</reference>
<evidence type="ECO:0000313" key="1">
    <source>
        <dbReference type="Proteomes" id="UP000035680"/>
    </source>
</evidence>